<evidence type="ECO:0000256" key="6">
    <source>
        <dbReference type="RuleBase" id="RU003345"/>
    </source>
</evidence>
<evidence type="ECO:0000256" key="2">
    <source>
        <dbReference type="ARBA" id="ARBA00023002"/>
    </source>
</evidence>
<dbReference type="FunFam" id="3.40.309.10:FF:000009">
    <property type="entry name" value="Aldehyde dehydrogenase A"/>
    <property type="match status" value="1"/>
</dbReference>
<comment type="similarity">
    <text evidence="1 6">Belongs to the aldehyde dehydrogenase family.</text>
</comment>
<dbReference type="InterPro" id="IPR016163">
    <property type="entry name" value="Ald_DH_C"/>
</dbReference>
<reference evidence="8" key="1">
    <citation type="submission" date="2021-07" db="EMBL/GenBank/DDBJ databases">
        <authorList>
            <person name="Branca A.L. A."/>
        </authorList>
    </citation>
    <scope>NUCLEOTIDE SEQUENCE</scope>
</reference>
<dbReference type="PROSITE" id="PS00687">
    <property type="entry name" value="ALDEHYDE_DEHYDR_GLU"/>
    <property type="match status" value="1"/>
</dbReference>
<dbReference type="Pfam" id="PF00171">
    <property type="entry name" value="Aldedh"/>
    <property type="match status" value="1"/>
</dbReference>
<feature type="domain" description="Aldehyde dehydrogenase" evidence="7">
    <location>
        <begin position="5"/>
        <end position="458"/>
    </location>
</feature>
<evidence type="ECO:0000313" key="8">
    <source>
        <dbReference type="EMBL" id="CAG8377674.1"/>
    </source>
</evidence>
<gene>
    <name evidence="8" type="ORF">PSALAMII_LOCUS5352</name>
</gene>
<protein>
    <recommendedName>
        <fullName evidence="3">aldehyde dehydrogenase (NAD(+))</fullName>
        <ecNumber evidence="3">1.2.1.3</ecNumber>
    </recommendedName>
</protein>
<dbReference type="GO" id="GO:0004029">
    <property type="term" value="F:aldehyde dehydrogenase (NAD+) activity"/>
    <property type="evidence" value="ECO:0007669"/>
    <property type="project" value="UniProtKB-EC"/>
</dbReference>
<comment type="catalytic activity">
    <reaction evidence="4">
        <text>an aldehyde + NAD(+) + H2O = a carboxylate + NADH + 2 H(+)</text>
        <dbReference type="Rhea" id="RHEA:16185"/>
        <dbReference type="ChEBI" id="CHEBI:15377"/>
        <dbReference type="ChEBI" id="CHEBI:15378"/>
        <dbReference type="ChEBI" id="CHEBI:17478"/>
        <dbReference type="ChEBI" id="CHEBI:29067"/>
        <dbReference type="ChEBI" id="CHEBI:57540"/>
        <dbReference type="ChEBI" id="CHEBI:57945"/>
        <dbReference type="EC" id="1.2.1.3"/>
    </reaction>
</comment>
<dbReference type="PANTHER" id="PTHR11699">
    <property type="entry name" value="ALDEHYDE DEHYDROGENASE-RELATED"/>
    <property type="match status" value="1"/>
</dbReference>
<dbReference type="CDD" id="cd07102">
    <property type="entry name" value="ALDH_EDX86601"/>
    <property type="match status" value="1"/>
</dbReference>
<comment type="caution">
    <text evidence="8">The sequence shown here is derived from an EMBL/GenBank/DDBJ whole genome shotgun (WGS) entry which is preliminary data.</text>
</comment>
<dbReference type="Proteomes" id="UP001152592">
    <property type="component" value="Unassembled WGS sequence"/>
</dbReference>
<dbReference type="AlphaFoldDB" id="A0A9W4J8T6"/>
<evidence type="ECO:0000256" key="5">
    <source>
        <dbReference type="PROSITE-ProRule" id="PRU10007"/>
    </source>
</evidence>
<dbReference type="InterPro" id="IPR016161">
    <property type="entry name" value="Ald_DH/histidinol_DH"/>
</dbReference>
<dbReference type="InterPro" id="IPR016160">
    <property type="entry name" value="Ald_DH_CS_CYS"/>
</dbReference>
<accession>A0A9W4J8T6</accession>
<dbReference type="EC" id="1.2.1.3" evidence="3"/>
<proteinExistence type="inferred from homology"/>
<dbReference type="PROSITE" id="PS00070">
    <property type="entry name" value="ALDEHYDE_DEHYDR_CYS"/>
    <property type="match status" value="1"/>
</dbReference>
<dbReference type="InterPro" id="IPR015590">
    <property type="entry name" value="Aldehyde_DH_dom"/>
</dbReference>
<evidence type="ECO:0000313" key="9">
    <source>
        <dbReference type="Proteomes" id="UP001152592"/>
    </source>
</evidence>
<feature type="active site" evidence="5">
    <location>
        <position position="232"/>
    </location>
</feature>
<evidence type="ECO:0000256" key="4">
    <source>
        <dbReference type="ARBA" id="ARBA00049194"/>
    </source>
</evidence>
<evidence type="ECO:0000256" key="1">
    <source>
        <dbReference type="ARBA" id="ARBA00009986"/>
    </source>
</evidence>
<sequence length="466" mass="51057">MTDIISTLSPSTNEVILTRNGITIPQVQRIGQAATKAFSAFRAMPFAERKAIVTKALELIQERKAQLGEELTFQMGRPIAYGIKEIETMQKRANYLLGIAEESLKPLPGQPEVGFQRWIEKEPVGPTLIIFAWNFPYLIIVNSLIPALLAGNSVILKPSPQTPLVGERVAEIFYEAGLPQDVLQVVHSGDPDTLRALSQIPDVKQVTFTGSTQGGLLLRESTANRFLPVSLELGGNDPAYVRPDADLKYVAEQLVDGAVFNAGQSCCAIERVYVHADIHDAFVKELQTELAQYKLGDPSDKTVNVGPVVSRIAQQSINSQIEDALAKGAVNATPANPSFVNPPANGNYVIPTILTNTDHSMVVMKEETFGPVIPVMKVASDEEAIRLMNDSDYGLTASLWTKDLSAGRELLKQLEAGTVFINRCDYPNPDLAWTGWKNSGMGHSLGPRAFDPFYKLKSYHIRENQA</sequence>
<dbReference type="InterPro" id="IPR016162">
    <property type="entry name" value="Ald_DH_N"/>
</dbReference>
<name>A0A9W4J8T6_9EURO</name>
<dbReference type="Gene3D" id="3.40.605.10">
    <property type="entry name" value="Aldehyde Dehydrogenase, Chain A, domain 1"/>
    <property type="match status" value="1"/>
</dbReference>
<dbReference type="InterPro" id="IPR029510">
    <property type="entry name" value="Ald_DH_CS_GLU"/>
</dbReference>
<organism evidence="8 9">
    <name type="scientific">Penicillium salamii</name>
    <dbReference type="NCBI Taxonomy" id="1612424"/>
    <lineage>
        <taxon>Eukaryota</taxon>
        <taxon>Fungi</taxon>
        <taxon>Dikarya</taxon>
        <taxon>Ascomycota</taxon>
        <taxon>Pezizomycotina</taxon>
        <taxon>Eurotiomycetes</taxon>
        <taxon>Eurotiomycetidae</taxon>
        <taxon>Eurotiales</taxon>
        <taxon>Aspergillaceae</taxon>
        <taxon>Penicillium</taxon>
    </lineage>
</organism>
<keyword evidence="2 6" id="KW-0560">Oxidoreductase</keyword>
<dbReference type="EMBL" id="CAJVPD010000233">
    <property type="protein sequence ID" value="CAG8377674.1"/>
    <property type="molecule type" value="Genomic_DNA"/>
</dbReference>
<evidence type="ECO:0000256" key="3">
    <source>
        <dbReference type="ARBA" id="ARBA00024226"/>
    </source>
</evidence>
<dbReference type="Gene3D" id="3.40.309.10">
    <property type="entry name" value="Aldehyde Dehydrogenase, Chain A, domain 2"/>
    <property type="match status" value="1"/>
</dbReference>
<dbReference type="OrthoDB" id="4365712at2759"/>
<dbReference type="SUPFAM" id="SSF53720">
    <property type="entry name" value="ALDH-like"/>
    <property type="match status" value="1"/>
</dbReference>
<evidence type="ECO:0000259" key="7">
    <source>
        <dbReference type="Pfam" id="PF00171"/>
    </source>
</evidence>